<dbReference type="EMBL" id="VKLW01000006">
    <property type="protein sequence ID" value="TYK34656.1"/>
    <property type="molecule type" value="Genomic_DNA"/>
</dbReference>
<dbReference type="AlphaFoldDB" id="A0A5D3EGI7"/>
<dbReference type="SMART" id="SM00357">
    <property type="entry name" value="CSP"/>
    <property type="match status" value="1"/>
</dbReference>
<dbReference type="InterPro" id="IPR011129">
    <property type="entry name" value="CSD"/>
</dbReference>
<feature type="domain" description="CSD" evidence="2">
    <location>
        <begin position="81"/>
        <end position="142"/>
    </location>
</feature>
<gene>
    <name evidence="3" type="ORF">FNJ60_04010</name>
</gene>
<dbReference type="GO" id="GO:0003676">
    <property type="term" value="F:nucleic acid binding"/>
    <property type="evidence" value="ECO:0007669"/>
    <property type="project" value="InterPro"/>
</dbReference>
<evidence type="ECO:0000259" key="2">
    <source>
        <dbReference type="PROSITE" id="PS51857"/>
    </source>
</evidence>
<dbReference type="SUPFAM" id="SSF50249">
    <property type="entry name" value="Nucleic acid-binding proteins"/>
    <property type="match status" value="1"/>
</dbReference>
<name>A0A5D3EGI7_9BACE</name>
<dbReference type="GeneID" id="99753983"/>
<keyword evidence="4" id="KW-1185">Reference proteome</keyword>
<accession>A0A5D3EGI7</accession>
<protein>
    <submittedName>
        <fullName evidence="3">Cold shock domain-containing protein</fullName>
    </submittedName>
</protein>
<feature type="region of interest" description="Disordered" evidence="1">
    <location>
        <begin position="1"/>
        <end position="76"/>
    </location>
</feature>
<evidence type="ECO:0000313" key="3">
    <source>
        <dbReference type="EMBL" id="TYK34656.1"/>
    </source>
</evidence>
<proteinExistence type="predicted"/>
<evidence type="ECO:0000313" key="4">
    <source>
        <dbReference type="Proteomes" id="UP000324383"/>
    </source>
</evidence>
<dbReference type="RefSeq" id="WP_027326473.1">
    <property type="nucleotide sequence ID" value="NZ_CAMBON010000005.1"/>
</dbReference>
<dbReference type="InterPro" id="IPR012340">
    <property type="entry name" value="NA-bd_OB-fold"/>
</dbReference>
<dbReference type="GO" id="GO:0005829">
    <property type="term" value="C:cytosol"/>
    <property type="evidence" value="ECO:0007669"/>
    <property type="project" value="UniProtKB-ARBA"/>
</dbReference>
<evidence type="ECO:0000256" key="1">
    <source>
        <dbReference type="SAM" id="MobiDB-lite"/>
    </source>
</evidence>
<comment type="caution">
    <text evidence="3">The sequence shown here is derived from an EMBL/GenBank/DDBJ whole genome shotgun (WGS) entry which is preliminary data.</text>
</comment>
<feature type="compositionally biased region" description="Basic and acidic residues" evidence="1">
    <location>
        <begin position="1"/>
        <end position="31"/>
    </location>
</feature>
<sequence length="148" mass="16886">MAISFNKREKEKLKQQKRLEKQRRKEERKAEGSASFEDMIAYVDENGNITSTPPDMSKRQEIDVEDIAVSTPVKEEVEEEVMQGRVEHFNSDKGYGFIKDLGSTEKYFFHISNAPASIEQGNRVTFELGRGQKGMNAVNIVLVDKGNR</sequence>
<dbReference type="Proteomes" id="UP000324383">
    <property type="component" value="Unassembled WGS sequence"/>
</dbReference>
<reference evidence="3 4" key="1">
    <citation type="submission" date="2019-07" db="EMBL/GenBank/DDBJ databases">
        <title>Draft Genome Sequences of Bacteroides pyogenes Strains Isolated from the Uterus Holstein Dairy Cows with Metritis.</title>
        <authorList>
            <person name="Cunha F."/>
            <person name="Galvao K.N."/>
            <person name="Jeon S.J."/>
            <person name="Jeong K.C."/>
        </authorList>
    </citation>
    <scope>NUCLEOTIDE SEQUENCE [LARGE SCALE GENOMIC DNA]</scope>
    <source>
        <strain evidence="3 4">KG-31</strain>
    </source>
</reference>
<dbReference type="PRINTS" id="PR00050">
    <property type="entry name" value="COLDSHOCK"/>
</dbReference>
<dbReference type="Pfam" id="PF00313">
    <property type="entry name" value="CSD"/>
    <property type="match status" value="1"/>
</dbReference>
<dbReference type="Gene3D" id="2.40.50.140">
    <property type="entry name" value="Nucleic acid-binding proteins"/>
    <property type="match status" value="1"/>
</dbReference>
<dbReference type="CDD" id="cd04458">
    <property type="entry name" value="CSP_CDS"/>
    <property type="match status" value="1"/>
</dbReference>
<dbReference type="PROSITE" id="PS51857">
    <property type="entry name" value="CSD_2"/>
    <property type="match status" value="1"/>
</dbReference>
<organism evidence="3 4">
    <name type="scientific">Bacteroides pyogenes</name>
    <dbReference type="NCBI Taxonomy" id="310300"/>
    <lineage>
        <taxon>Bacteria</taxon>
        <taxon>Pseudomonadati</taxon>
        <taxon>Bacteroidota</taxon>
        <taxon>Bacteroidia</taxon>
        <taxon>Bacteroidales</taxon>
        <taxon>Bacteroidaceae</taxon>
        <taxon>Bacteroides</taxon>
    </lineage>
</organism>
<dbReference type="InterPro" id="IPR002059">
    <property type="entry name" value="CSP_DNA-bd"/>
</dbReference>